<dbReference type="Proteomes" id="UP000001901">
    <property type="component" value="Chromosome"/>
</dbReference>
<protein>
    <submittedName>
        <fullName evidence="1">Uncharacterized protein</fullName>
    </submittedName>
</protein>
<evidence type="ECO:0000313" key="2">
    <source>
        <dbReference type="Proteomes" id="UP000001901"/>
    </source>
</evidence>
<dbReference type="KEGG" id="apo:Arcpr_1667"/>
<dbReference type="PaxDb" id="572546-Arcpr_1667"/>
<evidence type="ECO:0000313" key="1">
    <source>
        <dbReference type="EMBL" id="ADB58713.1"/>
    </source>
</evidence>
<accession>D2RF19</accession>
<dbReference type="EMBL" id="CP001857">
    <property type="protein sequence ID" value="ADB58713.1"/>
    <property type="molecule type" value="Genomic_DNA"/>
</dbReference>
<name>D2RF19_ARCPA</name>
<proteinExistence type="predicted"/>
<dbReference type="HOGENOM" id="CLU_2985465_0_0_2"/>
<sequence length="65" mass="7917">MVYYRYMRYEEIDNGIVRFTRKLVKRRNGNSKLCLLYLPAFIEKYGNEVLVEVDTINKVMTVRFF</sequence>
<gene>
    <name evidence="1" type="ordered locus">Arcpr_1667</name>
</gene>
<dbReference type="AlphaFoldDB" id="D2RF19"/>
<dbReference type="STRING" id="572546.Arcpr_1667"/>
<keyword evidence="2" id="KW-1185">Reference proteome</keyword>
<reference evidence="1 2" key="1">
    <citation type="journal article" date="2010" name="Stand. Genomic Sci.">
        <title>Complete genome sequence of Archaeoglobus profundus type strain (AV18).</title>
        <authorList>
            <person name="von Jan M."/>
            <person name="Lapidus A."/>
            <person name="Del Rio T.G."/>
            <person name="Copeland A."/>
            <person name="Tice H."/>
            <person name="Cheng J.F."/>
            <person name="Lucas S."/>
            <person name="Chen F."/>
            <person name="Nolan M."/>
            <person name="Goodwin L."/>
            <person name="Han C."/>
            <person name="Pitluck S."/>
            <person name="Liolios K."/>
            <person name="Ivanova N."/>
            <person name="Mavromatis K."/>
            <person name="Ovchinnikova G."/>
            <person name="Chertkov O."/>
            <person name="Pati A."/>
            <person name="Chen A."/>
            <person name="Palaniappan K."/>
            <person name="Land M."/>
            <person name="Hauser L."/>
            <person name="Chang Y.J."/>
            <person name="Jeffries C.D."/>
            <person name="Saunders E."/>
            <person name="Brettin T."/>
            <person name="Detter J.C."/>
            <person name="Chain P."/>
            <person name="Eichinger K."/>
            <person name="Huber H."/>
            <person name="Spring S."/>
            <person name="Rohde M."/>
            <person name="Goker M."/>
            <person name="Wirth R."/>
            <person name="Woyke T."/>
            <person name="Bristow J."/>
            <person name="Eisen J.A."/>
            <person name="Markowitz V."/>
            <person name="Hugenholtz P."/>
            <person name="Kyrpides N.C."/>
            <person name="Klenk H.P."/>
        </authorList>
    </citation>
    <scope>NUCLEOTIDE SEQUENCE [LARGE SCALE GENOMIC DNA]</scope>
    <source>
        <strain evidence="2">DSM 5631 / JCM 9629 / NBRC 100127 / Av18</strain>
    </source>
</reference>
<organism evidence="1 2">
    <name type="scientific">Archaeoglobus profundus (strain DSM 5631 / JCM 9629 / NBRC 100127 / Av18)</name>
    <dbReference type="NCBI Taxonomy" id="572546"/>
    <lineage>
        <taxon>Archaea</taxon>
        <taxon>Methanobacteriati</taxon>
        <taxon>Methanobacteriota</taxon>
        <taxon>Archaeoglobi</taxon>
        <taxon>Archaeoglobales</taxon>
        <taxon>Archaeoglobaceae</taxon>
        <taxon>Archaeoglobus</taxon>
    </lineage>
</organism>